<feature type="coiled-coil region" evidence="1">
    <location>
        <begin position="111"/>
        <end position="190"/>
    </location>
</feature>
<gene>
    <name evidence="3" type="ORF">AUP43_17200</name>
</gene>
<dbReference type="EMBL" id="LPXN01000048">
    <property type="protein sequence ID" value="KZD12161.1"/>
    <property type="molecule type" value="Genomic_DNA"/>
</dbReference>
<name>A0A154WF60_9PROT</name>
<dbReference type="InterPro" id="IPR058625">
    <property type="entry name" value="MdtA-like_BSH"/>
</dbReference>
<accession>A0A154WF60</accession>
<dbReference type="RefSeq" id="WP_067553028.1">
    <property type="nucleotide sequence ID" value="NZ_LPXN01000048.1"/>
</dbReference>
<dbReference type="AlphaFoldDB" id="A0A154WF60"/>
<evidence type="ECO:0000313" key="4">
    <source>
        <dbReference type="Proteomes" id="UP000076400"/>
    </source>
</evidence>
<dbReference type="PANTHER" id="PTHR30386:SF24">
    <property type="entry name" value="MULTIDRUG RESISTANCE EFFLUX PUMP"/>
    <property type="match status" value="1"/>
</dbReference>
<evidence type="ECO:0000313" key="3">
    <source>
        <dbReference type="EMBL" id="KZD12161.1"/>
    </source>
</evidence>
<dbReference type="SUPFAM" id="SSF111369">
    <property type="entry name" value="HlyD-like secretion proteins"/>
    <property type="match status" value="3"/>
</dbReference>
<dbReference type="PANTHER" id="PTHR30386">
    <property type="entry name" value="MEMBRANE FUSION SUBUNIT OF EMRAB-TOLC MULTIDRUG EFFLUX PUMP"/>
    <property type="match status" value="1"/>
</dbReference>
<dbReference type="InterPro" id="IPR050739">
    <property type="entry name" value="MFP"/>
</dbReference>
<protein>
    <submittedName>
        <fullName evidence="3">Hemolysin D</fullName>
    </submittedName>
</protein>
<dbReference type="Pfam" id="PF25917">
    <property type="entry name" value="BSH_RND"/>
    <property type="match status" value="1"/>
</dbReference>
<feature type="domain" description="Multidrug resistance protein MdtA-like barrel-sandwich hybrid" evidence="2">
    <location>
        <begin position="46"/>
        <end position="239"/>
    </location>
</feature>
<evidence type="ECO:0000259" key="2">
    <source>
        <dbReference type="Pfam" id="PF25917"/>
    </source>
</evidence>
<organism evidence="3 4">
    <name type="scientific">Oceanibaculum pacificum</name>
    <dbReference type="NCBI Taxonomy" id="580166"/>
    <lineage>
        <taxon>Bacteria</taxon>
        <taxon>Pseudomonadati</taxon>
        <taxon>Pseudomonadota</taxon>
        <taxon>Alphaproteobacteria</taxon>
        <taxon>Rhodospirillales</taxon>
        <taxon>Oceanibaculaceae</taxon>
        <taxon>Oceanibaculum</taxon>
    </lineage>
</organism>
<proteinExistence type="predicted"/>
<evidence type="ECO:0000256" key="1">
    <source>
        <dbReference type="SAM" id="Coils"/>
    </source>
</evidence>
<keyword evidence="1" id="KW-0175">Coiled coil</keyword>
<reference evidence="3 4" key="1">
    <citation type="submission" date="2015-12" db="EMBL/GenBank/DDBJ databases">
        <title>Genome sequence of Oceanibaculum pacificum MCCC 1A02656.</title>
        <authorList>
            <person name="Lu L."/>
            <person name="Lai Q."/>
            <person name="Shao Z."/>
            <person name="Qian P."/>
        </authorList>
    </citation>
    <scope>NUCLEOTIDE SEQUENCE [LARGE SCALE GENOMIC DNA]</scope>
    <source>
        <strain evidence="3 4">MCCC 1A02656</strain>
    </source>
</reference>
<sequence length="369" mass="39469">MRKLALALVGVGLLSAAIYAGWMWHHEWRYVESTDNAYVQADISVISPKVAGYVESVAVRDNQYVKAGDLLIAIGEREFAARVRQAAATVDAERTAIANFDSQAVLQRSLIEQAAAAIDSARAEVTRARKDYDRLSSLRRDDVVSRQRLELAEADLAKANAALASARAALQAEQQQLDVLETSRKAAEAKVVQAIAAQAVAQIDLENTVIRAPIDGVVGNRGVQVGQYVRAGTHLLSVVPLPNVYVLANFKETQIGRMRPGQKVRIEIDAYPDTVLTGQIASFSPASGSQFSLLPPENATGNFTKIVQRLPVRIDVPADNPLKALLRPGLSAIVSVDVRDAGKTGSVSGVFGAVEGDTALAERDAAPAK</sequence>
<dbReference type="Gene3D" id="2.40.30.170">
    <property type="match status" value="1"/>
</dbReference>
<comment type="caution">
    <text evidence="3">The sequence shown here is derived from an EMBL/GenBank/DDBJ whole genome shotgun (WGS) entry which is preliminary data.</text>
</comment>
<dbReference type="OrthoDB" id="9811754at2"/>
<dbReference type="Gene3D" id="2.40.50.100">
    <property type="match status" value="1"/>
</dbReference>
<keyword evidence="4" id="KW-1185">Reference proteome</keyword>
<dbReference type="STRING" id="580166.AUP43_17200"/>
<dbReference type="Proteomes" id="UP000076400">
    <property type="component" value="Unassembled WGS sequence"/>
</dbReference>
<dbReference type="GO" id="GO:0055085">
    <property type="term" value="P:transmembrane transport"/>
    <property type="evidence" value="ECO:0007669"/>
    <property type="project" value="InterPro"/>
</dbReference>
<dbReference type="Gene3D" id="1.10.287.470">
    <property type="entry name" value="Helix hairpin bin"/>
    <property type="match status" value="1"/>
</dbReference>